<dbReference type="InterPro" id="IPR045851">
    <property type="entry name" value="AMP-bd_C_sf"/>
</dbReference>
<evidence type="ECO:0000256" key="2">
    <source>
        <dbReference type="ARBA" id="ARBA00022598"/>
    </source>
</evidence>
<name>A0ABW6WMS3_9ACTN</name>
<gene>
    <name evidence="4" type="ORF">ACFY35_34585</name>
</gene>
<dbReference type="PANTHER" id="PTHR43201">
    <property type="entry name" value="ACYL-COA SYNTHETASE"/>
    <property type="match status" value="1"/>
</dbReference>
<feature type="domain" description="AMP-dependent synthetase/ligase" evidence="3">
    <location>
        <begin position="37"/>
        <end position="358"/>
    </location>
</feature>
<evidence type="ECO:0000259" key="3">
    <source>
        <dbReference type="Pfam" id="PF00501"/>
    </source>
</evidence>
<dbReference type="PROSITE" id="PS00455">
    <property type="entry name" value="AMP_BINDING"/>
    <property type="match status" value="1"/>
</dbReference>
<comment type="caution">
    <text evidence="4">The sequence shown here is derived from an EMBL/GenBank/DDBJ whole genome shotgun (WGS) entry which is preliminary data.</text>
</comment>
<dbReference type="InterPro" id="IPR000873">
    <property type="entry name" value="AMP-dep_synth/lig_dom"/>
</dbReference>
<accession>A0ABW6WMS3</accession>
<dbReference type="InterPro" id="IPR042099">
    <property type="entry name" value="ANL_N_sf"/>
</dbReference>
<comment type="similarity">
    <text evidence="1">Belongs to the ATP-dependent AMP-binding enzyme family.</text>
</comment>
<dbReference type="Gene3D" id="3.30.300.30">
    <property type="match status" value="1"/>
</dbReference>
<dbReference type="Proteomes" id="UP001602245">
    <property type="component" value="Unassembled WGS sequence"/>
</dbReference>
<evidence type="ECO:0000313" key="5">
    <source>
        <dbReference type="Proteomes" id="UP001602245"/>
    </source>
</evidence>
<dbReference type="SUPFAM" id="SSF56801">
    <property type="entry name" value="Acetyl-CoA synthetase-like"/>
    <property type="match status" value="1"/>
</dbReference>
<reference evidence="4 5" key="1">
    <citation type="submission" date="2024-10" db="EMBL/GenBank/DDBJ databases">
        <title>The Natural Products Discovery Center: Release of the First 8490 Sequenced Strains for Exploring Actinobacteria Biosynthetic Diversity.</title>
        <authorList>
            <person name="Kalkreuter E."/>
            <person name="Kautsar S.A."/>
            <person name="Yang D."/>
            <person name="Bader C.D."/>
            <person name="Teijaro C.N."/>
            <person name="Fluegel L."/>
            <person name="Davis C.M."/>
            <person name="Simpson J.R."/>
            <person name="Lauterbach L."/>
            <person name="Steele A.D."/>
            <person name="Gui C."/>
            <person name="Meng S."/>
            <person name="Li G."/>
            <person name="Viehrig K."/>
            <person name="Ye F."/>
            <person name="Su P."/>
            <person name="Kiefer A.F."/>
            <person name="Nichols A."/>
            <person name="Cepeda A.J."/>
            <person name="Yan W."/>
            <person name="Fan B."/>
            <person name="Jiang Y."/>
            <person name="Adhikari A."/>
            <person name="Zheng C.-J."/>
            <person name="Schuster L."/>
            <person name="Cowan T.M."/>
            <person name="Smanski M.J."/>
            <person name="Chevrette M.G."/>
            <person name="De Carvalho L.P.S."/>
            <person name="Shen B."/>
        </authorList>
    </citation>
    <scope>NUCLEOTIDE SEQUENCE [LARGE SCALE GENOMIC DNA]</scope>
    <source>
        <strain evidence="4 5">NPDC000087</strain>
    </source>
</reference>
<keyword evidence="5" id="KW-1185">Reference proteome</keyword>
<organism evidence="4 5">
    <name type="scientific">Paractinoplanes globisporus</name>
    <dbReference type="NCBI Taxonomy" id="113565"/>
    <lineage>
        <taxon>Bacteria</taxon>
        <taxon>Bacillati</taxon>
        <taxon>Actinomycetota</taxon>
        <taxon>Actinomycetes</taxon>
        <taxon>Micromonosporales</taxon>
        <taxon>Micromonosporaceae</taxon>
        <taxon>Paractinoplanes</taxon>
    </lineage>
</organism>
<dbReference type="RefSeq" id="WP_020517744.1">
    <property type="nucleotide sequence ID" value="NZ_JBIAZU010000006.1"/>
</dbReference>
<protein>
    <submittedName>
        <fullName evidence="4">AMP-binding protein</fullName>
    </submittedName>
</protein>
<keyword evidence="2" id="KW-0436">Ligase</keyword>
<evidence type="ECO:0000313" key="4">
    <source>
        <dbReference type="EMBL" id="MFF5294596.1"/>
    </source>
</evidence>
<proteinExistence type="inferred from homology"/>
<evidence type="ECO:0000256" key="1">
    <source>
        <dbReference type="ARBA" id="ARBA00006432"/>
    </source>
</evidence>
<dbReference type="Pfam" id="PF00501">
    <property type="entry name" value="AMP-binding"/>
    <property type="match status" value="1"/>
</dbReference>
<dbReference type="InterPro" id="IPR020845">
    <property type="entry name" value="AMP-binding_CS"/>
</dbReference>
<dbReference type="PANTHER" id="PTHR43201:SF5">
    <property type="entry name" value="MEDIUM-CHAIN ACYL-COA LIGASE ACSF2, MITOCHONDRIAL"/>
    <property type="match status" value="1"/>
</dbReference>
<dbReference type="EMBL" id="JBIAZU010000006">
    <property type="protein sequence ID" value="MFF5294596.1"/>
    <property type="molecule type" value="Genomic_DNA"/>
</dbReference>
<sequence>MVPGPRQRLAHGGPALMLDELIAGLREEDTRPALAGRCTRGELAGLTHGYSVALREKGLAPGDTIGLAVRPGARSLATMLAAYRMGLRIAVLDPTAGPDVLRARLALATPRLILADAAAQAVAGRLAPLARRAHLALPALDTLAPVVTVGRRLPGAPPALRPLAGPLPPAYDGDGDAVIVFTSGTTSRPRAVVHTRRSLSAGMTAVRDLVRPLPGVPVLGGTFFVLLPSLASGAPVALPARRGLGRQIRNLDPQATYLTPPHLRAALAGGVRFTGRVYSGSAPVSAALLASVRAAGAREAWGVYALTEVFPAAAVESAEKAAFTGEGDLVGAPLPGVTASVDAGGQLLLSGPTAAGRYLGEQPFAQVATGDRGRVEDGRIVLGGRLKDMILRRAENIYPGLYEPSLHIPGVELALLVGVPTGDGDERVVAVIQPAAGASEAGLRVALRDPLARMGAARPDAVIFARIPLAGRSRKPDRRATAQLAANA</sequence>
<dbReference type="Gene3D" id="3.40.50.12780">
    <property type="entry name" value="N-terminal domain of ligase-like"/>
    <property type="match status" value="1"/>
</dbReference>